<evidence type="ECO:0000313" key="5">
    <source>
        <dbReference type="Proteomes" id="UP000094501"/>
    </source>
</evidence>
<dbReference type="EMBL" id="LPWG01000013">
    <property type="protein sequence ID" value="ODR98556.1"/>
    <property type="molecule type" value="Genomic_DNA"/>
</dbReference>
<reference evidence="4 5" key="1">
    <citation type="journal article" date="2016" name="Environ. Microbiol.">
        <title>New Methyloceanibacter diversity from North Sea sediments includes methanotroph containing solely the soluble methane monooxygenase.</title>
        <authorList>
            <person name="Vekeman B."/>
            <person name="Kerckhof F.M."/>
            <person name="Cremers G."/>
            <person name="de Vos P."/>
            <person name="Vandamme P."/>
            <person name="Boon N."/>
            <person name="Op den Camp H.J."/>
            <person name="Heylen K."/>
        </authorList>
    </citation>
    <scope>NUCLEOTIDE SEQUENCE [LARGE SCALE GENOMIC DNA]</scope>
    <source>
        <strain evidence="4 5">R-67174</strain>
    </source>
</reference>
<feature type="region of interest" description="Disordered" evidence="1">
    <location>
        <begin position="550"/>
        <end position="595"/>
    </location>
</feature>
<evidence type="ECO:0000256" key="1">
    <source>
        <dbReference type="SAM" id="MobiDB-lite"/>
    </source>
</evidence>
<organism evidence="4 5">
    <name type="scientific">Methyloceanibacter methanicus</name>
    <dbReference type="NCBI Taxonomy" id="1774968"/>
    <lineage>
        <taxon>Bacteria</taxon>
        <taxon>Pseudomonadati</taxon>
        <taxon>Pseudomonadota</taxon>
        <taxon>Alphaproteobacteria</taxon>
        <taxon>Hyphomicrobiales</taxon>
        <taxon>Hyphomicrobiaceae</taxon>
        <taxon>Methyloceanibacter</taxon>
    </lineage>
</organism>
<dbReference type="PROSITE" id="PS50234">
    <property type="entry name" value="VWFA"/>
    <property type="match status" value="1"/>
</dbReference>
<dbReference type="Gene3D" id="3.40.50.410">
    <property type="entry name" value="von Willebrand factor, type A domain"/>
    <property type="match status" value="1"/>
</dbReference>
<gene>
    <name evidence="4" type="ORF">AUC68_09120</name>
</gene>
<name>A0A1E3W081_9HYPH</name>
<dbReference type="SUPFAM" id="SSF53300">
    <property type="entry name" value="vWA-like"/>
    <property type="match status" value="1"/>
</dbReference>
<keyword evidence="2" id="KW-0732">Signal</keyword>
<dbReference type="SMART" id="SM00327">
    <property type="entry name" value="VWA"/>
    <property type="match status" value="1"/>
</dbReference>
<feature type="domain" description="VWFA" evidence="3">
    <location>
        <begin position="36"/>
        <end position="217"/>
    </location>
</feature>
<dbReference type="InterPro" id="IPR036465">
    <property type="entry name" value="vWFA_dom_sf"/>
</dbReference>
<proteinExistence type="predicted"/>
<sequence length="595" mass="60555">MRGKVLAARKLVLLPVLVLGAASAAAEDASAPALEDAVVVLDASKSMSGKIGDTAKIDTVRAALAKALSKEADKRALGLVAFGNGKSDSCADIEALAEPGTVTAATAPTLLESVEPKGKAPVASAIGAAAMLGGMGTPLNIVLIADGGDNCEADPCATAEALKEKHKDLRIHVVGLSDKPDDVQPLACLANTTGGKFVAATNGAGFEIALGAVFADIDASAEATMAAVPPAAMPPRTSSAPAISRLSAPGESAVTKSGGSSSVNTAESIIAVLPPDPVPTPPAEPVPVSFHALVTEGGPRLQSGLIWRIYSTETEADGGFTLISTHREAAPSTTLLPGEYLVNAAYGLSNLTKKIRVEGGVTRDEAFILNTGGLMLRAVLADGVECPEGDVDFDIQSDEQDQFGKRETILADAKPNRVVRLNAGAYHIQSLYGDANANVGVDVTVEPGRITQATIKHTGAKITFRLVQAAGGEALADTKWQILTSAGDNVKANVGALPTHILAAGSYAVVAEHDGQSYSRKFSIEPGSDKQIEVAIEDGPISAEALQALLDPPEAPRPGTGGLAGEGPGGFDGFSTPADPNAPLLNPGALLRPSR</sequence>
<dbReference type="OrthoDB" id="9800206at2"/>
<feature type="chain" id="PRO_5009138860" description="VWFA domain-containing protein" evidence="2">
    <location>
        <begin position="27"/>
        <end position="595"/>
    </location>
</feature>
<protein>
    <recommendedName>
        <fullName evidence="3">VWFA domain-containing protein</fullName>
    </recommendedName>
</protein>
<dbReference type="AlphaFoldDB" id="A0A1E3W081"/>
<dbReference type="RefSeq" id="WP_069438015.1">
    <property type="nucleotide sequence ID" value="NZ_LPWG01000013.1"/>
</dbReference>
<feature type="signal peptide" evidence="2">
    <location>
        <begin position="1"/>
        <end position="26"/>
    </location>
</feature>
<keyword evidence="5" id="KW-1185">Reference proteome</keyword>
<accession>A0A1E3W081</accession>
<evidence type="ECO:0000259" key="3">
    <source>
        <dbReference type="PROSITE" id="PS50234"/>
    </source>
</evidence>
<feature type="compositionally biased region" description="Gly residues" evidence="1">
    <location>
        <begin position="559"/>
        <end position="572"/>
    </location>
</feature>
<dbReference type="Proteomes" id="UP000094501">
    <property type="component" value="Unassembled WGS sequence"/>
</dbReference>
<evidence type="ECO:0000313" key="4">
    <source>
        <dbReference type="EMBL" id="ODR98556.1"/>
    </source>
</evidence>
<evidence type="ECO:0000256" key="2">
    <source>
        <dbReference type="SAM" id="SignalP"/>
    </source>
</evidence>
<comment type="caution">
    <text evidence="4">The sequence shown here is derived from an EMBL/GenBank/DDBJ whole genome shotgun (WGS) entry which is preliminary data.</text>
</comment>
<dbReference type="InterPro" id="IPR002035">
    <property type="entry name" value="VWF_A"/>
</dbReference>
<feature type="compositionally biased region" description="Low complexity" evidence="1">
    <location>
        <begin position="577"/>
        <end position="595"/>
    </location>
</feature>
<dbReference type="STRING" id="1774968.AUC68_09120"/>